<dbReference type="Proteomes" id="UP001162318">
    <property type="component" value="Unassembled WGS sequence"/>
</dbReference>
<feature type="region of interest" description="Disordered" evidence="5">
    <location>
        <begin position="98"/>
        <end position="125"/>
    </location>
</feature>
<dbReference type="GO" id="GO:0004312">
    <property type="term" value="F:fatty acid synthase activity"/>
    <property type="evidence" value="ECO:0007669"/>
    <property type="project" value="TreeGrafter"/>
</dbReference>
<dbReference type="Gene3D" id="3.40.50.150">
    <property type="entry name" value="Vaccinia Virus protein VP39"/>
    <property type="match status" value="1"/>
</dbReference>
<keyword evidence="1" id="KW-0596">Phosphopantetheine</keyword>
<proteinExistence type="predicted"/>
<dbReference type="InterPro" id="IPR006162">
    <property type="entry name" value="Ppantetheine_attach_site"/>
</dbReference>
<dbReference type="InterPro" id="IPR036291">
    <property type="entry name" value="NAD(P)-bd_dom_sf"/>
</dbReference>
<feature type="domain" description="Carrier" evidence="6">
    <location>
        <begin position="942"/>
        <end position="1015"/>
    </location>
</feature>
<feature type="domain" description="Ketosynthase family 3 (KS3)" evidence="7">
    <location>
        <begin position="1166"/>
        <end position="1553"/>
    </location>
</feature>
<dbReference type="PROSITE" id="PS00012">
    <property type="entry name" value="PHOSPHOPANTETHEINE"/>
    <property type="match status" value="2"/>
</dbReference>
<evidence type="ECO:0000313" key="8">
    <source>
        <dbReference type="EMBL" id="MDH2135338.1"/>
    </source>
</evidence>
<dbReference type="Pfam" id="PF08659">
    <property type="entry name" value="KR"/>
    <property type="match status" value="1"/>
</dbReference>
<dbReference type="SUPFAM" id="SSF47336">
    <property type="entry name" value="ACP-like"/>
    <property type="match status" value="2"/>
</dbReference>
<keyword evidence="4" id="KW-0511">Multifunctional enzyme</keyword>
<dbReference type="InterPro" id="IPR013217">
    <property type="entry name" value="Methyltransf_12"/>
</dbReference>
<keyword evidence="2" id="KW-0597">Phosphoprotein</keyword>
<keyword evidence="3" id="KW-0808">Transferase</keyword>
<protein>
    <submittedName>
        <fullName evidence="8">SDR family NAD(P)-dependent oxidoreductase</fullName>
    </submittedName>
</protein>
<organism evidence="8 9">
    <name type="scientific">Sphingobium yanoikuyae</name>
    <name type="common">Sphingomonas yanoikuyae</name>
    <dbReference type="NCBI Taxonomy" id="13690"/>
    <lineage>
        <taxon>Bacteria</taxon>
        <taxon>Pseudomonadati</taxon>
        <taxon>Pseudomonadota</taxon>
        <taxon>Alphaproteobacteria</taxon>
        <taxon>Sphingomonadales</taxon>
        <taxon>Sphingomonadaceae</taxon>
        <taxon>Sphingobium</taxon>
    </lineage>
</organism>
<dbReference type="PANTHER" id="PTHR43775:SF37">
    <property type="entry name" value="SI:DKEY-61P9.11"/>
    <property type="match status" value="1"/>
</dbReference>
<dbReference type="InterPro" id="IPR014031">
    <property type="entry name" value="Ketoacyl_synth_C"/>
</dbReference>
<feature type="non-terminal residue" evidence="8">
    <location>
        <position position="1553"/>
    </location>
</feature>
<dbReference type="PROSITE" id="PS00606">
    <property type="entry name" value="KS3_1"/>
    <property type="match status" value="1"/>
</dbReference>
<sequence length="1553" mass="166316">MAHSLAETRALLSAWLAGETAGVMEGEVRRGGESALQDSSEDLSALMSGGRHERIVALWVRGAEVDWEQLWPAGRPGRINLPGYPFLLDRYWAEPLPEHTSQSNVGQRKPETADRGIGSSGQSPSSHLTIVVPVWEGVEIAPLSDPAKRAKMVSIVQNRTFGLPDWSDVIDLESCRERDELVTDLASHAVFDAIMYAGSGELEGVSGLLRLIHALDSRGDTHRPIQLWVICEGELAQALAGMAGSLARERPEWAVRIICLIEASRPSTDQILAAAAESVGAAIHWSDGRWTRRQLASLASHDLVVARGSGYRRRGVYVVAGGAGGVGMAWSERLIRDWEAQVIWLGRRPVDEAIEQNMDRLGRIGPRPLYIRADATSDSEVARARAIVLERFGRVDGVVHSTLVLADRSLGRMTHQELSAAFKAKAEVCNSLAKTFASDNLDFMLLFSSMQSFIAAAGQGNYAAGCGFSDAFADRLRNQAKWPVKVVNWGWWGSAGAVTADSYAKRMTEEGIASLEIEDAMAAMDVLLTGPFDQLGVLRTLRPVSELVRLAPGQLTEVAPVANVSWPVSFALPIAPTALSTDEAGFEALLNALLSKQLEKIEIAPAGYLRKWLEESRRMLLSSPATDPAGQIWETWESRLPAYALNPDIAARARLADTMLRALPDILGGRRSATEVMFPNGSMDIVGNVYRHGAAVFANDAMARLVTAVTGKAGVGAFLAEIGAGTGGATAGIVAELLRAGSNIEEYLYTDLSQAFLSHGAAQFGRSAPWLRTERLDISQSIEEQRLAIGRYDLVLASNVLHATPDIRRALRNAKALLGKGGLLILNELHGRSLYAHVTFGLLDGWWKARDVSLRLPGSPGLSSETWRALLEEEGFRDVIFPVEKAHNLGQQIIVGRSNGVLRLDMANLTSASGHVLSQSRAVERKSEGNQPQSLKEAHVLTNVEGLVRRVAGEILKIRPDDLSFDDEMESYGIDSLVVVQLVNGMRDNFPDLSSSSIFEHRTLGALAAYLIQTYPDAAASLTLVEKIVDQSSVTNTSPVLIEQCLRYIRKQAAAILKIDSEGLSADEPVESFGIDSLVVIQLVDSMREYFPRLSSTDIFEHRTLGSLAQYLAETNPEAAVHFGSTNGTNRAVDAASKSDTHENARLSASKNGGAVSFGVSDGEAGFPVAVVGMSGRFAGAEDVGQFWENLVAGVSSISEVPPERWDWRNGMEASGIDACGDRWGGFIDRANCFDPLFFGISPLEAERTDPQERLFLQEVWRCIENAGHAAGTLSGRKVGVFAGVMNGRYPTGARYWSVANRVSYQLNLKGPSLAIDTACSASLSAVHLAVESLRGGTCELALAGGVNLIANPEHLHDLSSAGMTSSGAECRAFGANADGFVDGEGVGVLLLRPLHDAISDGDRILGVIRGTATSHGGRTNGYTVPNPAAQAEVVAAAFAASGIAPERVTYIEAHGTGTPLGDPIEVAGLNRVFGNRSGAACALGSVKSNIGHTESAAGVAGVIKVLLQLQHGTIVPSLYSAEPNPEIDFAAGAFSVPQESRPWVSEGPRVAG</sequence>
<evidence type="ECO:0000256" key="3">
    <source>
        <dbReference type="ARBA" id="ARBA00022679"/>
    </source>
</evidence>
<accession>A0AA42X0P8</accession>
<comment type="caution">
    <text evidence="8">The sequence shown here is derived from an EMBL/GenBank/DDBJ whole genome shotgun (WGS) entry which is preliminary data.</text>
</comment>
<dbReference type="InterPro" id="IPR050091">
    <property type="entry name" value="PKS_NRPS_Biosynth_Enz"/>
</dbReference>
<dbReference type="InterPro" id="IPR018201">
    <property type="entry name" value="Ketoacyl_synth_AS"/>
</dbReference>
<dbReference type="CDD" id="cd00833">
    <property type="entry name" value="PKS"/>
    <property type="match status" value="1"/>
</dbReference>
<dbReference type="Pfam" id="PF02801">
    <property type="entry name" value="Ketoacyl-synt_C"/>
    <property type="match status" value="1"/>
</dbReference>
<dbReference type="InterPro" id="IPR016039">
    <property type="entry name" value="Thiolase-like"/>
</dbReference>
<dbReference type="InterPro" id="IPR020806">
    <property type="entry name" value="PKS_PP-bd"/>
</dbReference>
<dbReference type="PANTHER" id="PTHR43775">
    <property type="entry name" value="FATTY ACID SYNTHASE"/>
    <property type="match status" value="1"/>
</dbReference>
<feature type="domain" description="Carrier" evidence="6">
    <location>
        <begin position="1040"/>
        <end position="1116"/>
    </location>
</feature>
<name>A0AA42X0P8_SPHYA</name>
<dbReference type="GO" id="GO:0004315">
    <property type="term" value="F:3-oxoacyl-[acyl-carrier-protein] synthase activity"/>
    <property type="evidence" value="ECO:0007669"/>
    <property type="project" value="InterPro"/>
</dbReference>
<evidence type="ECO:0000259" key="7">
    <source>
        <dbReference type="PROSITE" id="PS52004"/>
    </source>
</evidence>
<dbReference type="Pfam" id="PF00550">
    <property type="entry name" value="PP-binding"/>
    <property type="match status" value="2"/>
</dbReference>
<dbReference type="PROSITE" id="PS50075">
    <property type="entry name" value="CARRIER"/>
    <property type="match status" value="2"/>
</dbReference>
<dbReference type="GO" id="GO:0005737">
    <property type="term" value="C:cytoplasm"/>
    <property type="evidence" value="ECO:0007669"/>
    <property type="project" value="TreeGrafter"/>
</dbReference>
<evidence type="ECO:0000256" key="5">
    <source>
        <dbReference type="SAM" id="MobiDB-lite"/>
    </source>
</evidence>
<evidence type="ECO:0000256" key="4">
    <source>
        <dbReference type="ARBA" id="ARBA00023268"/>
    </source>
</evidence>
<dbReference type="SMART" id="SM00822">
    <property type="entry name" value="PKS_KR"/>
    <property type="match status" value="1"/>
</dbReference>
<dbReference type="GO" id="GO:0071770">
    <property type="term" value="P:DIM/DIP cell wall layer assembly"/>
    <property type="evidence" value="ECO:0007669"/>
    <property type="project" value="TreeGrafter"/>
</dbReference>
<dbReference type="Pfam" id="PF08242">
    <property type="entry name" value="Methyltransf_12"/>
    <property type="match status" value="1"/>
</dbReference>
<dbReference type="SUPFAM" id="SSF53901">
    <property type="entry name" value="Thiolase-like"/>
    <property type="match status" value="1"/>
</dbReference>
<evidence type="ECO:0000259" key="6">
    <source>
        <dbReference type="PROSITE" id="PS50075"/>
    </source>
</evidence>
<dbReference type="InterPro" id="IPR036736">
    <property type="entry name" value="ACP-like_sf"/>
</dbReference>
<dbReference type="RefSeq" id="WP_279776425.1">
    <property type="nucleotide sequence ID" value="NZ_JAOCKX010000116.1"/>
</dbReference>
<reference evidence="8" key="1">
    <citation type="submission" date="2022-09" db="EMBL/GenBank/DDBJ databases">
        <title>Intensive care unit water sources are persistently colonized with multi-drug resistant bacteria and are the site of extensive horizontal gene transfer of antibiotic resistance genes.</title>
        <authorList>
            <person name="Diorio-Toth L."/>
        </authorList>
    </citation>
    <scope>NUCLEOTIDE SEQUENCE</scope>
    <source>
        <strain evidence="8">GD03659</strain>
    </source>
</reference>
<dbReference type="InterPro" id="IPR014030">
    <property type="entry name" value="Ketoacyl_synth_N"/>
</dbReference>
<dbReference type="PROSITE" id="PS52004">
    <property type="entry name" value="KS3_2"/>
    <property type="match status" value="1"/>
</dbReference>
<gene>
    <name evidence="8" type="ORF">N5J77_29915</name>
</gene>
<evidence type="ECO:0000313" key="9">
    <source>
        <dbReference type="Proteomes" id="UP001162318"/>
    </source>
</evidence>
<dbReference type="InterPro" id="IPR013968">
    <property type="entry name" value="PKS_KR"/>
</dbReference>
<dbReference type="Gene3D" id="1.10.1200.10">
    <property type="entry name" value="ACP-like"/>
    <property type="match status" value="2"/>
</dbReference>
<dbReference type="Gene3D" id="3.30.70.3290">
    <property type="match status" value="1"/>
</dbReference>
<dbReference type="GO" id="GO:0005886">
    <property type="term" value="C:plasma membrane"/>
    <property type="evidence" value="ECO:0007669"/>
    <property type="project" value="TreeGrafter"/>
</dbReference>
<dbReference type="InterPro" id="IPR029063">
    <property type="entry name" value="SAM-dependent_MTases_sf"/>
</dbReference>
<dbReference type="Gene3D" id="3.40.50.720">
    <property type="entry name" value="NAD(P)-binding Rossmann-like Domain"/>
    <property type="match status" value="1"/>
</dbReference>
<dbReference type="InterPro" id="IPR057326">
    <property type="entry name" value="KR_dom"/>
</dbReference>
<dbReference type="SMART" id="SM00823">
    <property type="entry name" value="PKS_PP"/>
    <property type="match status" value="2"/>
</dbReference>
<evidence type="ECO:0000256" key="2">
    <source>
        <dbReference type="ARBA" id="ARBA00022553"/>
    </source>
</evidence>
<dbReference type="EMBL" id="JAOCKX010000116">
    <property type="protein sequence ID" value="MDH2135338.1"/>
    <property type="molecule type" value="Genomic_DNA"/>
</dbReference>
<dbReference type="SUPFAM" id="SSF53335">
    <property type="entry name" value="S-adenosyl-L-methionine-dependent methyltransferases"/>
    <property type="match status" value="1"/>
</dbReference>
<dbReference type="InterPro" id="IPR020841">
    <property type="entry name" value="PKS_Beta-ketoAc_synthase_dom"/>
</dbReference>
<dbReference type="SUPFAM" id="SSF51735">
    <property type="entry name" value="NAD(P)-binding Rossmann-fold domains"/>
    <property type="match status" value="1"/>
</dbReference>
<dbReference type="GO" id="GO:0006633">
    <property type="term" value="P:fatty acid biosynthetic process"/>
    <property type="evidence" value="ECO:0007669"/>
    <property type="project" value="InterPro"/>
</dbReference>
<dbReference type="SMART" id="SM00825">
    <property type="entry name" value="PKS_KS"/>
    <property type="match status" value="1"/>
</dbReference>
<dbReference type="InterPro" id="IPR009081">
    <property type="entry name" value="PP-bd_ACP"/>
</dbReference>
<dbReference type="GO" id="GO:0031177">
    <property type="term" value="F:phosphopantetheine binding"/>
    <property type="evidence" value="ECO:0007669"/>
    <property type="project" value="InterPro"/>
</dbReference>
<dbReference type="Gene3D" id="3.40.47.10">
    <property type="match status" value="1"/>
</dbReference>
<evidence type="ECO:0000256" key="1">
    <source>
        <dbReference type="ARBA" id="ARBA00022450"/>
    </source>
</evidence>
<dbReference type="Pfam" id="PF00109">
    <property type="entry name" value="ketoacyl-synt"/>
    <property type="match status" value="1"/>
</dbReference>